<keyword evidence="10" id="KW-1185">Reference proteome</keyword>
<evidence type="ECO:0000256" key="2">
    <source>
        <dbReference type="ARBA" id="ARBA00022448"/>
    </source>
</evidence>
<evidence type="ECO:0000313" key="9">
    <source>
        <dbReference type="EMBL" id="MBW7453689.1"/>
    </source>
</evidence>
<feature type="transmembrane region" description="Helical" evidence="7">
    <location>
        <begin position="259"/>
        <end position="276"/>
    </location>
</feature>
<dbReference type="PANTHER" id="PTHR43744:SF9">
    <property type="entry name" value="POLYGALACTURONAN_RHAMNOGALACTURONAN TRANSPORT SYSTEM PERMEASE PROTEIN YTCP"/>
    <property type="match status" value="1"/>
</dbReference>
<keyword evidence="5 7" id="KW-1133">Transmembrane helix</keyword>
<feature type="transmembrane region" description="Helical" evidence="7">
    <location>
        <begin position="12"/>
        <end position="35"/>
    </location>
</feature>
<dbReference type="PANTHER" id="PTHR43744">
    <property type="entry name" value="ABC TRANSPORTER PERMEASE PROTEIN MG189-RELATED-RELATED"/>
    <property type="match status" value="1"/>
</dbReference>
<keyword evidence="6 7" id="KW-0472">Membrane</keyword>
<sequence length="291" mass="32465">MYSKDPLYRIFNGFNIVFLSILSLVCVMPLVHVFAVSLSSNAAATANLVTFWPIGFNLDSYERTFGSPSFLHALQISVYRTVLGTALSMLLCLLAAYPMSKEGSFFKGRTVYAWYFVITILFNGGLIPTYIIVNETGLRNTIWALVLPGAVAVFNVVLMMNFFRGIPKELDEAAQIDGASHARILFTVYLPISMPSIATLSLFSIVSHWNSWFDGMIYMEADIQPLATMIQSLVKSLDYTRIGIDPTEVKRLSERSLRATQIFIGALPVLVAYPFLQKYFVKGMTLGSVKE</sequence>
<dbReference type="SUPFAM" id="SSF161098">
    <property type="entry name" value="MetI-like"/>
    <property type="match status" value="1"/>
</dbReference>
<feature type="transmembrane region" description="Helical" evidence="7">
    <location>
        <begin position="184"/>
        <end position="206"/>
    </location>
</feature>
<dbReference type="Pfam" id="PF00528">
    <property type="entry name" value="BPD_transp_1"/>
    <property type="match status" value="1"/>
</dbReference>
<dbReference type="InterPro" id="IPR000515">
    <property type="entry name" value="MetI-like"/>
</dbReference>
<evidence type="ECO:0000256" key="1">
    <source>
        <dbReference type="ARBA" id="ARBA00004651"/>
    </source>
</evidence>
<comment type="similarity">
    <text evidence="7">Belongs to the binding-protein-dependent transport system permease family.</text>
</comment>
<dbReference type="Proteomes" id="UP001519887">
    <property type="component" value="Unassembled WGS sequence"/>
</dbReference>
<feature type="transmembrane region" description="Helical" evidence="7">
    <location>
        <begin position="78"/>
        <end position="99"/>
    </location>
</feature>
<proteinExistence type="inferred from homology"/>
<evidence type="ECO:0000256" key="4">
    <source>
        <dbReference type="ARBA" id="ARBA00022692"/>
    </source>
</evidence>
<evidence type="ECO:0000256" key="5">
    <source>
        <dbReference type="ARBA" id="ARBA00022989"/>
    </source>
</evidence>
<feature type="transmembrane region" description="Helical" evidence="7">
    <location>
        <begin position="143"/>
        <end position="163"/>
    </location>
</feature>
<evidence type="ECO:0000256" key="7">
    <source>
        <dbReference type="RuleBase" id="RU363032"/>
    </source>
</evidence>
<dbReference type="Gene3D" id="1.10.3720.10">
    <property type="entry name" value="MetI-like"/>
    <property type="match status" value="1"/>
</dbReference>
<accession>A0ABS7BYF7</accession>
<evidence type="ECO:0000256" key="3">
    <source>
        <dbReference type="ARBA" id="ARBA00022475"/>
    </source>
</evidence>
<dbReference type="EMBL" id="JAHZIK010000104">
    <property type="protein sequence ID" value="MBW7453689.1"/>
    <property type="molecule type" value="Genomic_DNA"/>
</dbReference>
<evidence type="ECO:0000313" key="10">
    <source>
        <dbReference type="Proteomes" id="UP001519887"/>
    </source>
</evidence>
<name>A0ABS7BYF7_9BACL</name>
<dbReference type="RefSeq" id="WP_210040218.1">
    <property type="nucleotide sequence ID" value="NZ_JBHLVU010000007.1"/>
</dbReference>
<dbReference type="PROSITE" id="PS50928">
    <property type="entry name" value="ABC_TM1"/>
    <property type="match status" value="1"/>
</dbReference>
<feature type="domain" description="ABC transmembrane type-1" evidence="8">
    <location>
        <begin position="74"/>
        <end position="276"/>
    </location>
</feature>
<keyword evidence="2 7" id="KW-0813">Transport</keyword>
<keyword evidence="3" id="KW-1003">Cell membrane</keyword>
<protein>
    <submittedName>
        <fullName evidence="9">Carbohydrate ABC transporter permease</fullName>
    </submittedName>
</protein>
<gene>
    <name evidence="9" type="ORF">K0U00_06520</name>
</gene>
<dbReference type="CDD" id="cd06261">
    <property type="entry name" value="TM_PBP2"/>
    <property type="match status" value="1"/>
</dbReference>
<evidence type="ECO:0000259" key="8">
    <source>
        <dbReference type="PROSITE" id="PS50928"/>
    </source>
</evidence>
<comment type="caution">
    <text evidence="9">The sequence shown here is derived from an EMBL/GenBank/DDBJ whole genome shotgun (WGS) entry which is preliminary data.</text>
</comment>
<dbReference type="InterPro" id="IPR035906">
    <property type="entry name" value="MetI-like_sf"/>
</dbReference>
<organism evidence="9 10">
    <name type="scientific">Paenibacillus sepulcri</name>
    <dbReference type="NCBI Taxonomy" id="359917"/>
    <lineage>
        <taxon>Bacteria</taxon>
        <taxon>Bacillati</taxon>
        <taxon>Bacillota</taxon>
        <taxon>Bacilli</taxon>
        <taxon>Bacillales</taxon>
        <taxon>Paenibacillaceae</taxon>
        <taxon>Paenibacillus</taxon>
    </lineage>
</organism>
<keyword evidence="4 7" id="KW-0812">Transmembrane</keyword>
<comment type="subcellular location">
    <subcellularLocation>
        <location evidence="1 7">Cell membrane</location>
        <topology evidence="1 7">Multi-pass membrane protein</topology>
    </subcellularLocation>
</comment>
<feature type="transmembrane region" description="Helical" evidence="7">
    <location>
        <begin position="111"/>
        <end position="131"/>
    </location>
</feature>
<reference evidence="9 10" key="1">
    <citation type="submission" date="2021-07" db="EMBL/GenBank/DDBJ databases">
        <title>Paenibacillus radiodurans sp. nov., isolated from the southeastern edge of Tengger Desert.</title>
        <authorList>
            <person name="Zhang G."/>
        </authorList>
    </citation>
    <scope>NUCLEOTIDE SEQUENCE [LARGE SCALE GENOMIC DNA]</scope>
    <source>
        <strain evidence="9 10">CCM 7311</strain>
    </source>
</reference>
<evidence type="ECO:0000256" key="6">
    <source>
        <dbReference type="ARBA" id="ARBA00023136"/>
    </source>
</evidence>